<accession>A0A514DCV9</accession>
<protein>
    <submittedName>
        <fullName evidence="1">Uncharacterized protein</fullName>
    </submittedName>
</protein>
<dbReference type="EMBL" id="MN036226">
    <property type="protein sequence ID" value="QDH91435.1"/>
    <property type="molecule type" value="Genomic_RNA"/>
</dbReference>
<gene>
    <name evidence="1" type="ORF">H4Bulk46758_000003</name>
</gene>
<organism evidence="1">
    <name type="scientific">Leviviridae sp</name>
    <dbReference type="NCBI Taxonomy" id="2027243"/>
    <lineage>
        <taxon>Viruses</taxon>
        <taxon>Riboviria</taxon>
        <taxon>Orthornavirae</taxon>
        <taxon>Lenarviricota</taxon>
        <taxon>Leviviricetes</taxon>
        <taxon>Norzivirales</taxon>
        <taxon>Fiersviridae</taxon>
    </lineage>
</organism>
<name>A0A514DCV9_9VIRU</name>
<proteinExistence type="predicted"/>
<evidence type="ECO:0000313" key="1">
    <source>
        <dbReference type="EMBL" id="QDH91435.1"/>
    </source>
</evidence>
<reference evidence="1" key="1">
    <citation type="submission" date="2019-05" db="EMBL/GenBank/DDBJ databases">
        <title>Metatranscriptomic reconstruction reveals RNA viruses with the potential to shape carbon cycling in soil.</title>
        <authorList>
            <person name="Starr E.P."/>
            <person name="Nuccio E."/>
            <person name="Pett-Ridge J."/>
            <person name="Banfield J.F."/>
            <person name="Firestone M.K."/>
        </authorList>
    </citation>
    <scope>NUCLEOTIDE SEQUENCE</scope>
    <source>
        <strain evidence="1">H4_Bulk_46_scaffold_758</strain>
    </source>
</reference>
<sequence>MLQRQWGPDRALGVMPVSLADPQTVTISGTTIPLPRTSVDKDESEYTSNDGLVKLAVSHSYGKRTRRLIRIDHAKMAADAFRPSENVQVGMAVYTVFDLPSRGGYTAAEALAIWTGFNSQLSATSNAVVTKLLGGES</sequence>